<name>A0ABV8R0F4_9MICC</name>
<dbReference type="Proteomes" id="UP001595773">
    <property type="component" value="Unassembled WGS sequence"/>
</dbReference>
<feature type="region of interest" description="Disordered" evidence="1">
    <location>
        <begin position="1"/>
        <end position="57"/>
    </location>
</feature>
<keyword evidence="3" id="KW-1185">Reference proteome</keyword>
<dbReference type="EMBL" id="JBHSCQ010000005">
    <property type="protein sequence ID" value="MFC4264724.1"/>
    <property type="molecule type" value="Genomic_DNA"/>
</dbReference>
<protein>
    <submittedName>
        <fullName evidence="2">Uncharacterized protein</fullName>
    </submittedName>
</protein>
<feature type="compositionally biased region" description="Acidic residues" evidence="1">
    <location>
        <begin position="28"/>
        <end position="44"/>
    </location>
</feature>
<evidence type="ECO:0000313" key="2">
    <source>
        <dbReference type="EMBL" id="MFC4264724.1"/>
    </source>
</evidence>
<dbReference type="RefSeq" id="WP_230066343.1">
    <property type="nucleotide sequence ID" value="NZ_BAABLL010000019.1"/>
</dbReference>
<comment type="caution">
    <text evidence="2">The sequence shown here is derived from an EMBL/GenBank/DDBJ whole genome shotgun (WGS) entry which is preliminary data.</text>
</comment>
<organism evidence="2 3">
    <name type="scientific">Arthrobacter cryoconiti</name>
    <dbReference type="NCBI Taxonomy" id="748907"/>
    <lineage>
        <taxon>Bacteria</taxon>
        <taxon>Bacillati</taxon>
        <taxon>Actinomycetota</taxon>
        <taxon>Actinomycetes</taxon>
        <taxon>Micrococcales</taxon>
        <taxon>Micrococcaceae</taxon>
        <taxon>Arthrobacter</taxon>
    </lineage>
</organism>
<evidence type="ECO:0000313" key="3">
    <source>
        <dbReference type="Proteomes" id="UP001595773"/>
    </source>
</evidence>
<feature type="compositionally biased region" description="Basic and acidic residues" evidence="1">
    <location>
        <begin position="45"/>
        <end position="57"/>
    </location>
</feature>
<sequence>MNPQGIKDGNDDGKIVNPGIDEGRDTSVGDEGDEANELRFDEEERLIKEQSLRPETD</sequence>
<gene>
    <name evidence="2" type="ORF">ACFOW9_03815</name>
</gene>
<proteinExistence type="predicted"/>
<accession>A0ABV8R0F4</accession>
<evidence type="ECO:0000256" key="1">
    <source>
        <dbReference type="SAM" id="MobiDB-lite"/>
    </source>
</evidence>
<reference evidence="3" key="1">
    <citation type="journal article" date="2019" name="Int. J. Syst. Evol. Microbiol.">
        <title>The Global Catalogue of Microorganisms (GCM) 10K type strain sequencing project: providing services to taxonomists for standard genome sequencing and annotation.</title>
        <authorList>
            <consortium name="The Broad Institute Genomics Platform"/>
            <consortium name="The Broad Institute Genome Sequencing Center for Infectious Disease"/>
            <person name="Wu L."/>
            <person name="Ma J."/>
        </authorList>
    </citation>
    <scope>NUCLEOTIDE SEQUENCE [LARGE SCALE GENOMIC DNA]</scope>
    <source>
        <strain evidence="3">CGMCC 1.10698</strain>
    </source>
</reference>